<dbReference type="AlphaFoldDB" id="A0A5C6EN38"/>
<sequence>MSTIVIGSSGYLGSNLLHVFGSERIIRVTRSSLAPGLGCSIDLSSVVLDDSHPLFNMVPERVYVLARPAESDWTVNRRFYENLQKLLQKWCGNQELKAVYFTSTSNVYSIKESGVKSRFSDHAPDGEYEYFKLEFELFLKYLHFARRNDVDFYVFRLPIAFGGIFSPENNGNQYIYSFISSYEQGYAWEFHNVEEQTFGTSWVYTPDLVGKISSLEHIGGSFQIVNVASGFFTYRELHEMLVKRFGSRRVAPLRLYRSRMEIENEFELESRSIEAEIDRYLGLD</sequence>
<comment type="caution">
    <text evidence="2">The sequence shown here is derived from an EMBL/GenBank/DDBJ whole genome shotgun (WGS) entry which is preliminary data.</text>
</comment>
<dbReference type="Pfam" id="PF01370">
    <property type="entry name" value="Epimerase"/>
    <property type="match status" value="1"/>
</dbReference>
<dbReference type="RefSeq" id="WP_146460269.1">
    <property type="nucleotide sequence ID" value="NZ_SJPW01000006.1"/>
</dbReference>
<dbReference type="EMBL" id="SJPW01000006">
    <property type="protein sequence ID" value="TWU48739.1"/>
    <property type="molecule type" value="Genomic_DNA"/>
</dbReference>
<evidence type="ECO:0000313" key="3">
    <source>
        <dbReference type="Proteomes" id="UP000318288"/>
    </source>
</evidence>
<protein>
    <submittedName>
        <fullName evidence="2">NAD dependent epimerase/dehydratase family protein</fullName>
    </submittedName>
</protein>
<feature type="domain" description="NAD-dependent epimerase/dehydratase" evidence="1">
    <location>
        <begin position="4"/>
        <end position="209"/>
    </location>
</feature>
<reference evidence="2 3" key="1">
    <citation type="submission" date="2019-02" db="EMBL/GenBank/DDBJ databases">
        <title>Deep-cultivation of Planctomycetes and their phenomic and genomic characterization uncovers novel biology.</title>
        <authorList>
            <person name="Wiegand S."/>
            <person name="Jogler M."/>
            <person name="Boedeker C."/>
            <person name="Pinto D."/>
            <person name="Vollmers J."/>
            <person name="Rivas-Marin E."/>
            <person name="Kohn T."/>
            <person name="Peeters S.H."/>
            <person name="Heuer A."/>
            <person name="Rast P."/>
            <person name="Oberbeckmann S."/>
            <person name="Bunk B."/>
            <person name="Jeske O."/>
            <person name="Meyerdierks A."/>
            <person name="Storesund J.E."/>
            <person name="Kallscheuer N."/>
            <person name="Luecker S."/>
            <person name="Lage O.M."/>
            <person name="Pohl T."/>
            <person name="Merkel B.J."/>
            <person name="Hornburger P."/>
            <person name="Mueller R.-W."/>
            <person name="Bruemmer F."/>
            <person name="Labrenz M."/>
            <person name="Spormann A.M."/>
            <person name="Op Den Camp H."/>
            <person name="Overmann J."/>
            <person name="Amann R."/>
            <person name="Jetten M.S.M."/>
            <person name="Mascher T."/>
            <person name="Medema M.H."/>
            <person name="Devos D.P."/>
            <person name="Kaster A.-K."/>
            <person name="Ovreas L."/>
            <person name="Rohde M."/>
            <person name="Galperin M.Y."/>
            <person name="Jogler C."/>
        </authorList>
    </citation>
    <scope>NUCLEOTIDE SEQUENCE [LARGE SCALE GENOMIC DNA]</scope>
    <source>
        <strain evidence="2 3">Poly51</strain>
    </source>
</reference>
<dbReference type="OrthoDB" id="9803892at2"/>
<dbReference type="Proteomes" id="UP000318288">
    <property type="component" value="Unassembled WGS sequence"/>
</dbReference>
<evidence type="ECO:0000313" key="2">
    <source>
        <dbReference type="EMBL" id="TWU48739.1"/>
    </source>
</evidence>
<name>A0A5C6EN38_9BACT</name>
<dbReference type="SUPFAM" id="SSF51735">
    <property type="entry name" value="NAD(P)-binding Rossmann-fold domains"/>
    <property type="match status" value="1"/>
</dbReference>
<dbReference type="InterPro" id="IPR001509">
    <property type="entry name" value="Epimerase_deHydtase"/>
</dbReference>
<dbReference type="InterPro" id="IPR036291">
    <property type="entry name" value="NAD(P)-bd_dom_sf"/>
</dbReference>
<dbReference type="Gene3D" id="3.40.50.720">
    <property type="entry name" value="NAD(P)-binding Rossmann-like Domain"/>
    <property type="match status" value="1"/>
</dbReference>
<accession>A0A5C6EN38</accession>
<organism evidence="2 3">
    <name type="scientific">Rubripirellula tenax</name>
    <dbReference type="NCBI Taxonomy" id="2528015"/>
    <lineage>
        <taxon>Bacteria</taxon>
        <taxon>Pseudomonadati</taxon>
        <taxon>Planctomycetota</taxon>
        <taxon>Planctomycetia</taxon>
        <taxon>Pirellulales</taxon>
        <taxon>Pirellulaceae</taxon>
        <taxon>Rubripirellula</taxon>
    </lineage>
</organism>
<evidence type="ECO:0000259" key="1">
    <source>
        <dbReference type="Pfam" id="PF01370"/>
    </source>
</evidence>
<proteinExistence type="predicted"/>
<keyword evidence="3" id="KW-1185">Reference proteome</keyword>
<gene>
    <name evidence="2" type="ORF">Poly51_46420</name>
</gene>